<keyword evidence="2" id="KW-1185">Reference proteome</keyword>
<organism evidence="1 2">
    <name type="scientific">Ambrosiozyma monospora</name>
    <name type="common">Yeast</name>
    <name type="synonym">Endomycopsis monosporus</name>
    <dbReference type="NCBI Taxonomy" id="43982"/>
    <lineage>
        <taxon>Eukaryota</taxon>
        <taxon>Fungi</taxon>
        <taxon>Dikarya</taxon>
        <taxon>Ascomycota</taxon>
        <taxon>Saccharomycotina</taxon>
        <taxon>Pichiomycetes</taxon>
        <taxon>Pichiales</taxon>
        <taxon>Pichiaceae</taxon>
        <taxon>Ambrosiozyma</taxon>
    </lineage>
</organism>
<gene>
    <name evidence="1" type="ORF">Amon02_000579100</name>
</gene>
<evidence type="ECO:0000313" key="1">
    <source>
        <dbReference type="EMBL" id="GME82859.1"/>
    </source>
</evidence>
<comment type="caution">
    <text evidence="1">The sequence shown here is derived from an EMBL/GenBank/DDBJ whole genome shotgun (WGS) entry which is preliminary data.</text>
</comment>
<protein>
    <submittedName>
        <fullName evidence="1">Unnamed protein product</fullName>
    </submittedName>
</protein>
<proteinExistence type="predicted"/>
<name>A0ACB5T6Y4_AMBMO</name>
<dbReference type="Proteomes" id="UP001165064">
    <property type="component" value="Unassembled WGS sequence"/>
</dbReference>
<evidence type="ECO:0000313" key="2">
    <source>
        <dbReference type="Proteomes" id="UP001165064"/>
    </source>
</evidence>
<sequence>MIKNHKMSQMKGFQQVEPAIQLTSIAIEEENQATGIVIPRNKPRFHDQQSTTTQSDSEGITYKSRIPLESTTTTTTTSIKLQNHNHDYVYDRAHTSENDISPTPFPETETELEANDQTTYPEKNIKGWLVVIGAFFGLIPCWGIANSIGVIQTQLLEHELKTTPTTTVSWIFSIHIGLAMCGGVFSGAYFDRNGARIPMLVGSLITIGSLLALGNCTQVYQFILSFSVGVGGGASIVVPALIGPVAQHFPKEKRSTVMGMAGTGGCFGSVLFPAMLSKSYQTIGFAWSMRCVAFISAVCLAIAGVLVKEKWGPDHEKPVLNKKEKLKFYLTSSFALKAVLSDKRYFFNICGATLAESSVLITAGYFSFITVKNGFTETQSFLFVTVMNIVSVFGRYSSGYIADKSIGTFATLIVLVVVTALAQLIIWMPFKSSVTALWIFSIVYGFFLGGILSLLPSGCSHIVREEVFGSRYATMYGISGLYFLGMMPAGSAIIGDGESGARTDGFIVLMAALSLLGAGFYLVVRFMTVGFTLKKF</sequence>
<accession>A0ACB5T6Y4</accession>
<reference evidence="1" key="1">
    <citation type="submission" date="2023-04" db="EMBL/GenBank/DDBJ databases">
        <title>Ambrosiozyma monospora NBRC 10751.</title>
        <authorList>
            <person name="Ichikawa N."/>
            <person name="Sato H."/>
            <person name="Tonouchi N."/>
        </authorList>
    </citation>
    <scope>NUCLEOTIDE SEQUENCE</scope>
    <source>
        <strain evidence="1">NBRC 10751</strain>
    </source>
</reference>
<dbReference type="EMBL" id="BSXS01004359">
    <property type="protein sequence ID" value="GME82859.1"/>
    <property type="molecule type" value="Genomic_DNA"/>
</dbReference>